<feature type="transmembrane region" description="Helical" evidence="1">
    <location>
        <begin position="25"/>
        <end position="45"/>
    </location>
</feature>
<keyword evidence="3" id="KW-1185">Reference proteome</keyword>
<organism evidence="2 3">
    <name type="scientific">Methanoculleus formosensis</name>
    <dbReference type="NCBI Taxonomy" id="2590886"/>
    <lineage>
        <taxon>Archaea</taxon>
        <taxon>Methanobacteriati</taxon>
        <taxon>Methanobacteriota</taxon>
        <taxon>Stenosarchaea group</taxon>
        <taxon>Methanomicrobia</taxon>
        <taxon>Methanomicrobiales</taxon>
        <taxon>Methanomicrobiaceae</taxon>
        <taxon>Methanoculleus</taxon>
    </lineage>
</organism>
<keyword evidence="1" id="KW-0812">Transmembrane</keyword>
<feature type="transmembrane region" description="Helical" evidence="1">
    <location>
        <begin position="104"/>
        <end position="130"/>
    </location>
</feature>
<dbReference type="RefSeq" id="WP_261597750.1">
    <property type="nucleotide sequence ID" value="NZ_VHLL01000004.1"/>
</dbReference>
<feature type="transmembrane region" description="Helical" evidence="1">
    <location>
        <begin position="190"/>
        <end position="215"/>
    </location>
</feature>
<gene>
    <name evidence="2" type="ORF">FKB36_09145</name>
</gene>
<keyword evidence="1" id="KW-1133">Transmembrane helix</keyword>
<dbReference type="InterPro" id="IPR025098">
    <property type="entry name" value="DUF4013"/>
</dbReference>
<keyword evidence="1" id="KW-0472">Membrane</keyword>
<dbReference type="AlphaFoldDB" id="A0A9E4ZLK3"/>
<evidence type="ECO:0000313" key="2">
    <source>
        <dbReference type="EMBL" id="MCT8337642.1"/>
    </source>
</evidence>
<proteinExistence type="predicted"/>
<name>A0A9E4ZLK3_9EURY</name>
<sequence length="230" mass="25029">MEYGSMLRNSFDYTVNGLWGSWGKWLLLFISMIIFPLWLGYQWVIYKGESQLPPLDDWVEMFINGIKLFIVGLVYSIIPLIVLMVFGGAGVLMGGALESPGAGALVGLLIGLIVAFIFSLIALMALIRFARTDSFGEAFNISAIVAHIGKIGWLSYILALIILWIVSVLATIVYTIVVAIAVFILALIPVIGWLLALILAIVVAILIGPVVAVFVTRYYTLIYDSAAAPA</sequence>
<dbReference type="Pfam" id="PF13197">
    <property type="entry name" value="DUF4013"/>
    <property type="match status" value="1"/>
</dbReference>
<reference evidence="2" key="1">
    <citation type="submission" date="2019-06" db="EMBL/GenBank/DDBJ databases">
        <title>Methanoculleus strain from Tamsui River, Taipei, Taiwan.</title>
        <authorList>
            <person name="You Y.-T."/>
            <person name="Chen S.-C."/>
            <person name="Lai S.-J."/>
            <person name="Lee Y.-C."/>
            <person name="Lai M.-C."/>
        </authorList>
    </citation>
    <scope>NUCLEOTIDE SEQUENCE</scope>
    <source>
        <strain evidence="2">Afa-1</strain>
    </source>
</reference>
<accession>A0A9E4ZLK3</accession>
<feature type="transmembrane region" description="Helical" evidence="1">
    <location>
        <begin position="66"/>
        <end position="92"/>
    </location>
</feature>
<evidence type="ECO:0000313" key="3">
    <source>
        <dbReference type="Proteomes" id="UP001065682"/>
    </source>
</evidence>
<dbReference type="Proteomes" id="UP001065682">
    <property type="component" value="Unassembled WGS sequence"/>
</dbReference>
<comment type="caution">
    <text evidence="2">The sequence shown here is derived from an EMBL/GenBank/DDBJ whole genome shotgun (WGS) entry which is preliminary data.</text>
</comment>
<protein>
    <submittedName>
        <fullName evidence="2">DUF4013 domain-containing protein</fullName>
    </submittedName>
</protein>
<evidence type="ECO:0000256" key="1">
    <source>
        <dbReference type="SAM" id="Phobius"/>
    </source>
</evidence>
<feature type="transmembrane region" description="Helical" evidence="1">
    <location>
        <begin position="151"/>
        <end position="184"/>
    </location>
</feature>
<dbReference type="EMBL" id="VHLL01000004">
    <property type="protein sequence ID" value="MCT8337642.1"/>
    <property type="molecule type" value="Genomic_DNA"/>
</dbReference>